<proteinExistence type="predicted"/>
<comment type="caution">
    <text evidence="2">The sequence shown here is derived from an EMBL/GenBank/DDBJ whole genome shotgun (WGS) entry which is preliminary data.</text>
</comment>
<feature type="compositionally biased region" description="Basic and acidic residues" evidence="1">
    <location>
        <begin position="97"/>
        <end position="106"/>
    </location>
</feature>
<feature type="compositionally biased region" description="Gly residues" evidence="1">
    <location>
        <begin position="63"/>
        <end position="72"/>
    </location>
</feature>
<gene>
    <name evidence="3" type="ORF">GWI33_022134</name>
    <name evidence="2" type="ORF">GWI33_022136</name>
</gene>
<name>A0A834LZD6_RHYFE</name>
<dbReference type="AlphaFoldDB" id="A0A834LZD6"/>
<sequence>MVGIASVNCSSTIAKATPSGPVASITEQFIIKTKHPRFSIRSGPHYVTGLNLRHRTWDSEGGSPPGGGGGGPSDDSGLLSGASMRQLEIPLALIPKTRPDPLEQRSQHKNGVQWWR</sequence>
<dbReference type="EMBL" id="JAACXV010015805">
    <property type="protein sequence ID" value="KAF7264838.1"/>
    <property type="molecule type" value="Genomic_DNA"/>
</dbReference>
<feature type="region of interest" description="Disordered" evidence="1">
    <location>
        <begin position="55"/>
        <end position="116"/>
    </location>
</feature>
<accession>A0A834LZD6</accession>
<evidence type="ECO:0000313" key="2">
    <source>
        <dbReference type="EMBL" id="KAF7264838.1"/>
    </source>
</evidence>
<protein>
    <submittedName>
        <fullName evidence="2">Uncharacterized protein</fullName>
    </submittedName>
</protein>
<keyword evidence="4" id="KW-1185">Reference proteome</keyword>
<evidence type="ECO:0000313" key="3">
    <source>
        <dbReference type="EMBL" id="KAF7264840.1"/>
    </source>
</evidence>
<dbReference type="Proteomes" id="UP000625711">
    <property type="component" value="Unassembled WGS sequence"/>
</dbReference>
<reference evidence="2" key="1">
    <citation type="submission" date="2020-08" db="EMBL/GenBank/DDBJ databases">
        <title>Genome sequencing and assembly of the red palm weevil Rhynchophorus ferrugineus.</title>
        <authorList>
            <person name="Dias G.B."/>
            <person name="Bergman C.M."/>
            <person name="Manee M."/>
        </authorList>
    </citation>
    <scope>NUCLEOTIDE SEQUENCE</scope>
    <source>
        <strain evidence="2">AA-2017</strain>
        <tissue evidence="2">Whole larva</tissue>
    </source>
</reference>
<evidence type="ECO:0000256" key="1">
    <source>
        <dbReference type="SAM" id="MobiDB-lite"/>
    </source>
</evidence>
<organism evidence="2 4">
    <name type="scientific">Rhynchophorus ferrugineus</name>
    <name type="common">Red palm weevil</name>
    <name type="synonym">Curculio ferrugineus</name>
    <dbReference type="NCBI Taxonomy" id="354439"/>
    <lineage>
        <taxon>Eukaryota</taxon>
        <taxon>Metazoa</taxon>
        <taxon>Ecdysozoa</taxon>
        <taxon>Arthropoda</taxon>
        <taxon>Hexapoda</taxon>
        <taxon>Insecta</taxon>
        <taxon>Pterygota</taxon>
        <taxon>Neoptera</taxon>
        <taxon>Endopterygota</taxon>
        <taxon>Coleoptera</taxon>
        <taxon>Polyphaga</taxon>
        <taxon>Cucujiformia</taxon>
        <taxon>Curculionidae</taxon>
        <taxon>Dryophthorinae</taxon>
        <taxon>Rhynchophorus</taxon>
    </lineage>
</organism>
<dbReference type="EMBL" id="JAACXV010015804">
    <property type="protein sequence ID" value="KAF7264840.1"/>
    <property type="molecule type" value="Genomic_DNA"/>
</dbReference>
<evidence type="ECO:0000313" key="4">
    <source>
        <dbReference type="Proteomes" id="UP000625711"/>
    </source>
</evidence>